<gene>
    <name evidence="3" type="ORF">GCM10022235_37830</name>
</gene>
<dbReference type="EMBL" id="BAABAA010000005">
    <property type="protein sequence ID" value="GAA3565671.1"/>
    <property type="molecule type" value="Genomic_DNA"/>
</dbReference>
<dbReference type="Proteomes" id="UP001501222">
    <property type="component" value="Unassembled WGS sequence"/>
</dbReference>
<evidence type="ECO:0008006" key="5">
    <source>
        <dbReference type="Google" id="ProtNLM"/>
    </source>
</evidence>
<feature type="signal peptide" evidence="2">
    <location>
        <begin position="1"/>
        <end position="25"/>
    </location>
</feature>
<name>A0ABP6XDU3_9ACTN</name>
<reference evidence="4" key="1">
    <citation type="journal article" date="2019" name="Int. J. Syst. Evol. Microbiol.">
        <title>The Global Catalogue of Microorganisms (GCM) 10K type strain sequencing project: providing services to taxonomists for standard genome sequencing and annotation.</title>
        <authorList>
            <consortium name="The Broad Institute Genomics Platform"/>
            <consortium name="The Broad Institute Genome Sequencing Center for Infectious Disease"/>
            <person name="Wu L."/>
            <person name="Ma J."/>
        </authorList>
    </citation>
    <scope>NUCLEOTIDE SEQUENCE [LARGE SCALE GENOMIC DNA]</scope>
    <source>
        <strain evidence="4">JCM 16928</strain>
    </source>
</reference>
<proteinExistence type="predicted"/>
<evidence type="ECO:0000256" key="2">
    <source>
        <dbReference type="SAM" id="SignalP"/>
    </source>
</evidence>
<dbReference type="PROSITE" id="PS51257">
    <property type="entry name" value="PROKAR_LIPOPROTEIN"/>
    <property type="match status" value="1"/>
</dbReference>
<evidence type="ECO:0000313" key="4">
    <source>
        <dbReference type="Proteomes" id="UP001501222"/>
    </source>
</evidence>
<accession>A0ABP6XDU3</accession>
<protein>
    <recommendedName>
        <fullName evidence="5">Exo-alpha-sialidase</fullName>
    </recommendedName>
</protein>
<feature type="region of interest" description="Disordered" evidence="1">
    <location>
        <begin position="318"/>
        <end position="354"/>
    </location>
</feature>
<evidence type="ECO:0000256" key="1">
    <source>
        <dbReference type="SAM" id="MobiDB-lite"/>
    </source>
</evidence>
<keyword evidence="4" id="KW-1185">Reference proteome</keyword>
<dbReference type="RefSeq" id="WP_344842200.1">
    <property type="nucleotide sequence ID" value="NZ_BAABAA010000005.1"/>
</dbReference>
<comment type="caution">
    <text evidence="3">The sequence shown here is derived from an EMBL/GenBank/DDBJ whole genome shotgun (WGS) entry which is preliminary data.</text>
</comment>
<keyword evidence="2" id="KW-0732">Signal</keyword>
<evidence type="ECO:0000313" key="3">
    <source>
        <dbReference type="EMBL" id="GAA3565671.1"/>
    </source>
</evidence>
<organism evidence="3 4">
    <name type="scientific">Kribbella ginsengisoli</name>
    <dbReference type="NCBI Taxonomy" id="363865"/>
    <lineage>
        <taxon>Bacteria</taxon>
        <taxon>Bacillati</taxon>
        <taxon>Actinomycetota</taxon>
        <taxon>Actinomycetes</taxon>
        <taxon>Propionibacteriales</taxon>
        <taxon>Kribbellaceae</taxon>
        <taxon>Kribbella</taxon>
    </lineage>
</organism>
<sequence>MFLRAVGVVAGCLCMALAVVGCDDAAPRQSASVSPEKPVPPKWEVAYSSKSVDSSFFSVAVTANEVWALGVQDPSGARPGRELLMRLRDGKWEPVALPPAYAGATDLSNVQFAAAPDSNDVWLYAAVKSKPYAWRWDGSRWLAAPGAISPLAVLVLAPDDIWAVDSFGAVVRHWNGRRWNDAGLKNFQATTFSAVAPDDIWAVGATVTASVLQPAARHFDGRTWRTVPVRPYHFKTKSLESESTSLTKVVAVGPDDVWALGSHTGSAGIAEDNPPEEKIVLHWTGDRWEEAPKSLHSWTLGVDGEGGVILPDISTQRTAGGQLRRIGPPQLLPGPTGKLTPADRAQKPSVSALSPDPRTKTIWAVGYVGISAYDATSPSKGPFYQRAVILRFNPGKL</sequence>
<feature type="chain" id="PRO_5047240420" description="Exo-alpha-sialidase" evidence="2">
    <location>
        <begin position="26"/>
        <end position="397"/>
    </location>
</feature>